<proteinExistence type="predicted"/>
<keyword evidence="5 7" id="KW-1133">Transmembrane helix</keyword>
<feature type="domain" description="Major facilitator superfamily (MFS) profile" evidence="8">
    <location>
        <begin position="59"/>
        <end position="531"/>
    </location>
</feature>
<feature type="transmembrane region" description="Helical" evidence="7">
    <location>
        <begin position="379"/>
        <end position="398"/>
    </location>
</feature>
<feature type="transmembrane region" description="Helical" evidence="7">
    <location>
        <begin position="317"/>
        <end position="338"/>
    </location>
</feature>
<evidence type="ECO:0000256" key="1">
    <source>
        <dbReference type="ARBA" id="ARBA00004651"/>
    </source>
</evidence>
<dbReference type="InterPro" id="IPR005829">
    <property type="entry name" value="Sugar_transporter_CS"/>
</dbReference>
<dbReference type="PANTHER" id="PTHR42718">
    <property type="entry name" value="MAJOR FACILITATOR SUPERFAMILY MULTIDRUG TRANSPORTER MFSC"/>
    <property type="match status" value="1"/>
</dbReference>
<keyword evidence="2" id="KW-0813">Transport</keyword>
<protein>
    <submittedName>
        <fullName evidence="9">Unannotated protein</fullName>
    </submittedName>
</protein>
<dbReference type="PANTHER" id="PTHR42718:SF46">
    <property type="entry name" value="BLR6921 PROTEIN"/>
    <property type="match status" value="1"/>
</dbReference>
<dbReference type="InterPro" id="IPR020846">
    <property type="entry name" value="MFS_dom"/>
</dbReference>
<evidence type="ECO:0000256" key="4">
    <source>
        <dbReference type="ARBA" id="ARBA00022692"/>
    </source>
</evidence>
<evidence type="ECO:0000256" key="5">
    <source>
        <dbReference type="ARBA" id="ARBA00022989"/>
    </source>
</evidence>
<dbReference type="CDD" id="cd17321">
    <property type="entry name" value="MFS_MMR_MDR_like"/>
    <property type="match status" value="1"/>
</dbReference>
<feature type="transmembrane region" description="Helical" evidence="7">
    <location>
        <begin position="509"/>
        <end position="528"/>
    </location>
</feature>
<evidence type="ECO:0000256" key="7">
    <source>
        <dbReference type="SAM" id="Phobius"/>
    </source>
</evidence>
<dbReference type="Gene3D" id="1.20.1720.10">
    <property type="entry name" value="Multidrug resistance protein D"/>
    <property type="match status" value="1"/>
</dbReference>
<evidence type="ECO:0000313" key="9">
    <source>
        <dbReference type="EMBL" id="CAB4881179.1"/>
    </source>
</evidence>
<dbReference type="PROSITE" id="PS50850">
    <property type="entry name" value="MFS"/>
    <property type="match status" value="1"/>
</dbReference>
<keyword evidence="4 7" id="KW-0812">Transmembrane</keyword>
<reference evidence="9" key="1">
    <citation type="submission" date="2020-05" db="EMBL/GenBank/DDBJ databases">
        <authorList>
            <person name="Chiriac C."/>
            <person name="Salcher M."/>
            <person name="Ghai R."/>
            <person name="Kavagutti S V."/>
        </authorList>
    </citation>
    <scope>NUCLEOTIDE SEQUENCE</scope>
</reference>
<dbReference type="AlphaFoldDB" id="A0A6J7ELZ6"/>
<dbReference type="InterPro" id="IPR036259">
    <property type="entry name" value="MFS_trans_sf"/>
</dbReference>
<evidence type="ECO:0000256" key="3">
    <source>
        <dbReference type="ARBA" id="ARBA00022475"/>
    </source>
</evidence>
<sequence length="546" mass="56820">MTSLTLGGLTHSKRPPAVISSTVHAHGREQLSTDTVSPQDLANLQVPHDNPHHTRRWTILGVIGIAQLMVVLDATIINIALPSAQQALHFSDASRSWVVTSYALAFGGLLLLGGRISDLFGRKWTFIAGLIGFSAASALGGSAQDFHLLVAARALQGAFGAILAPAALSLLTTTFTDGKERGKAFAIFGAISGGGAAVGLLLGGVLSQYLSWRWCMYVNLFFAIPAAIAALTLVHNVRSATHPHLDIPGTLFGSLGLLSLVYGFAKAESNGWGDQTTLLFLGAGVALLVAFGVWINNAKQPLLPPRVVMDRNRGGSYLTILLAGLGIFGVFLFLTYYMQQNLGFSQVKTGFAFVVMPISIVSSSMIAQTKLLPKYGPRPLLLFGMTMSGLGMIYLAQLTPDSTYLANVMPALIMFGIGFGNIFATAINTATLGVEPKDAGVASALVNTCQQVGGAAGTALLSTIALNANKSYLTTNASPQMAKQCLQPLVGPMNDVCAAGAVHGYTVSFWVSAGIFAVGAVVAAITVLPGKQAMPGHGDAAAAGAH</sequence>
<gene>
    <name evidence="9" type="ORF">UFOPK3444_01441</name>
</gene>
<comment type="subcellular location">
    <subcellularLocation>
        <location evidence="1">Cell membrane</location>
        <topology evidence="1">Multi-pass membrane protein</topology>
    </subcellularLocation>
</comment>
<feature type="transmembrane region" description="Helical" evidence="7">
    <location>
        <begin position="247"/>
        <end position="265"/>
    </location>
</feature>
<feature type="transmembrane region" description="Helical" evidence="7">
    <location>
        <begin position="184"/>
        <end position="210"/>
    </location>
</feature>
<keyword evidence="6 7" id="KW-0472">Membrane</keyword>
<evidence type="ECO:0000256" key="6">
    <source>
        <dbReference type="ARBA" id="ARBA00023136"/>
    </source>
</evidence>
<dbReference type="GO" id="GO:0005886">
    <property type="term" value="C:plasma membrane"/>
    <property type="evidence" value="ECO:0007669"/>
    <property type="project" value="UniProtKB-SubCell"/>
</dbReference>
<dbReference type="Gene3D" id="1.20.1250.20">
    <property type="entry name" value="MFS general substrate transporter like domains"/>
    <property type="match status" value="1"/>
</dbReference>
<feature type="transmembrane region" description="Helical" evidence="7">
    <location>
        <begin position="150"/>
        <end position="172"/>
    </location>
</feature>
<dbReference type="GO" id="GO:0022857">
    <property type="term" value="F:transmembrane transporter activity"/>
    <property type="evidence" value="ECO:0007669"/>
    <property type="project" value="InterPro"/>
</dbReference>
<name>A0A6J7ELZ6_9ZZZZ</name>
<dbReference type="Pfam" id="PF07690">
    <property type="entry name" value="MFS_1"/>
    <property type="match status" value="1"/>
</dbReference>
<feature type="transmembrane region" description="Helical" evidence="7">
    <location>
        <begin position="277"/>
        <end position="296"/>
    </location>
</feature>
<organism evidence="9">
    <name type="scientific">freshwater metagenome</name>
    <dbReference type="NCBI Taxonomy" id="449393"/>
    <lineage>
        <taxon>unclassified sequences</taxon>
        <taxon>metagenomes</taxon>
        <taxon>ecological metagenomes</taxon>
    </lineage>
</organism>
<feature type="transmembrane region" description="Helical" evidence="7">
    <location>
        <begin position="93"/>
        <end position="112"/>
    </location>
</feature>
<feature type="transmembrane region" description="Helical" evidence="7">
    <location>
        <begin position="124"/>
        <end position="144"/>
    </location>
</feature>
<feature type="transmembrane region" description="Helical" evidence="7">
    <location>
        <begin position="350"/>
        <end position="367"/>
    </location>
</feature>
<dbReference type="PROSITE" id="PS00216">
    <property type="entry name" value="SUGAR_TRANSPORT_1"/>
    <property type="match status" value="1"/>
</dbReference>
<accession>A0A6J7ELZ6</accession>
<dbReference type="SUPFAM" id="SSF103473">
    <property type="entry name" value="MFS general substrate transporter"/>
    <property type="match status" value="1"/>
</dbReference>
<keyword evidence="3" id="KW-1003">Cell membrane</keyword>
<dbReference type="EMBL" id="CAFBLU010000035">
    <property type="protein sequence ID" value="CAB4881179.1"/>
    <property type="molecule type" value="Genomic_DNA"/>
</dbReference>
<feature type="transmembrane region" description="Helical" evidence="7">
    <location>
        <begin position="216"/>
        <end position="235"/>
    </location>
</feature>
<evidence type="ECO:0000256" key="2">
    <source>
        <dbReference type="ARBA" id="ARBA00022448"/>
    </source>
</evidence>
<feature type="transmembrane region" description="Helical" evidence="7">
    <location>
        <begin position="404"/>
        <end position="427"/>
    </location>
</feature>
<evidence type="ECO:0000259" key="8">
    <source>
        <dbReference type="PROSITE" id="PS50850"/>
    </source>
</evidence>
<dbReference type="InterPro" id="IPR011701">
    <property type="entry name" value="MFS"/>
</dbReference>
<feature type="transmembrane region" description="Helical" evidence="7">
    <location>
        <begin position="57"/>
        <end position="81"/>
    </location>
</feature>